<dbReference type="CDD" id="cd00037">
    <property type="entry name" value="CLECT"/>
    <property type="match status" value="1"/>
</dbReference>
<sequence length="113" mass="12664">MTPSSYMFQYDGGDCVLYDKKEDSQGQYKLPDNTITAPIFYTRLHNAPGLPCSSPFVEYDRSCYSLNQTKLTWCDARKYCFGVGGDLASGPTFESLRQFLVANSDEGGWIQTS</sequence>
<accession>A0AAE1NMY0</accession>
<keyword evidence="2" id="KW-1185">Reference proteome</keyword>
<evidence type="ECO:0008006" key="3">
    <source>
        <dbReference type="Google" id="ProtNLM"/>
    </source>
</evidence>
<dbReference type="InterPro" id="IPR016186">
    <property type="entry name" value="C-type_lectin-like/link_sf"/>
</dbReference>
<gene>
    <name evidence="1" type="ORF">Pmani_035438</name>
</gene>
<evidence type="ECO:0000313" key="2">
    <source>
        <dbReference type="Proteomes" id="UP001292094"/>
    </source>
</evidence>
<dbReference type="EMBL" id="JAWZYT010005058">
    <property type="protein sequence ID" value="KAK4291751.1"/>
    <property type="molecule type" value="Genomic_DNA"/>
</dbReference>
<dbReference type="AlphaFoldDB" id="A0AAE1NMY0"/>
<dbReference type="SUPFAM" id="SSF56436">
    <property type="entry name" value="C-type lectin-like"/>
    <property type="match status" value="1"/>
</dbReference>
<dbReference type="Gene3D" id="3.10.100.10">
    <property type="entry name" value="Mannose-Binding Protein A, subunit A"/>
    <property type="match status" value="1"/>
</dbReference>
<dbReference type="Proteomes" id="UP001292094">
    <property type="component" value="Unassembled WGS sequence"/>
</dbReference>
<protein>
    <recommendedName>
        <fullName evidence="3">C-type lectin domain-containing protein</fullName>
    </recommendedName>
</protein>
<evidence type="ECO:0000313" key="1">
    <source>
        <dbReference type="EMBL" id="KAK4291751.1"/>
    </source>
</evidence>
<dbReference type="InterPro" id="IPR016187">
    <property type="entry name" value="CTDL_fold"/>
</dbReference>
<proteinExistence type="predicted"/>
<name>A0AAE1NMY0_9EUCA</name>
<organism evidence="1 2">
    <name type="scientific">Petrolisthes manimaculis</name>
    <dbReference type="NCBI Taxonomy" id="1843537"/>
    <lineage>
        <taxon>Eukaryota</taxon>
        <taxon>Metazoa</taxon>
        <taxon>Ecdysozoa</taxon>
        <taxon>Arthropoda</taxon>
        <taxon>Crustacea</taxon>
        <taxon>Multicrustacea</taxon>
        <taxon>Malacostraca</taxon>
        <taxon>Eumalacostraca</taxon>
        <taxon>Eucarida</taxon>
        <taxon>Decapoda</taxon>
        <taxon>Pleocyemata</taxon>
        <taxon>Anomura</taxon>
        <taxon>Galatheoidea</taxon>
        <taxon>Porcellanidae</taxon>
        <taxon>Petrolisthes</taxon>
    </lineage>
</organism>
<reference evidence="1" key="1">
    <citation type="submission" date="2023-11" db="EMBL/GenBank/DDBJ databases">
        <title>Genome assemblies of two species of porcelain crab, Petrolisthes cinctipes and Petrolisthes manimaculis (Anomura: Porcellanidae).</title>
        <authorList>
            <person name="Angst P."/>
        </authorList>
    </citation>
    <scope>NUCLEOTIDE SEQUENCE</scope>
    <source>
        <strain evidence="1">PB745_02</strain>
        <tissue evidence="1">Gill</tissue>
    </source>
</reference>
<comment type="caution">
    <text evidence="1">The sequence shown here is derived from an EMBL/GenBank/DDBJ whole genome shotgun (WGS) entry which is preliminary data.</text>
</comment>